<dbReference type="GO" id="GO:0009252">
    <property type="term" value="P:peptidoglycan biosynthetic process"/>
    <property type="evidence" value="ECO:0007669"/>
    <property type="project" value="UniProtKB-UniRule"/>
</dbReference>
<feature type="binding site" evidence="15">
    <location>
        <position position="262"/>
    </location>
    <ligand>
        <name>Mg(2+)</name>
        <dbReference type="ChEBI" id="CHEBI:18420"/>
        <label>1</label>
    </ligand>
</feature>
<evidence type="ECO:0000256" key="5">
    <source>
        <dbReference type="ARBA" id="ARBA00022490"/>
    </source>
</evidence>
<evidence type="ECO:0000256" key="13">
    <source>
        <dbReference type="HAMAP-Rule" id="MF_00047"/>
    </source>
</evidence>
<keyword evidence="6 13" id="KW-0436">Ligase</keyword>
<dbReference type="InterPro" id="IPR016185">
    <property type="entry name" value="PreATP-grasp_dom_sf"/>
</dbReference>
<evidence type="ECO:0000256" key="14">
    <source>
        <dbReference type="PIRSR" id="PIRSR039102-1"/>
    </source>
</evidence>
<dbReference type="GO" id="GO:0005524">
    <property type="term" value="F:ATP binding"/>
    <property type="evidence" value="ECO:0007669"/>
    <property type="project" value="UniProtKB-UniRule"/>
</dbReference>
<dbReference type="InterPro" id="IPR005905">
    <property type="entry name" value="D_ala_D_ala"/>
</dbReference>
<dbReference type="GO" id="GO:0071555">
    <property type="term" value="P:cell wall organization"/>
    <property type="evidence" value="ECO:0007669"/>
    <property type="project" value="UniProtKB-KW"/>
</dbReference>
<dbReference type="InterPro" id="IPR011761">
    <property type="entry name" value="ATP-grasp"/>
</dbReference>
<feature type="active site" evidence="14">
    <location>
        <position position="13"/>
    </location>
</feature>
<protein>
    <recommendedName>
        <fullName evidence="4 13">D-alanine--D-alanine ligase</fullName>
        <ecNumber evidence="4 13">6.3.2.4</ecNumber>
    </recommendedName>
    <alternativeName>
        <fullName evidence="13">D-Ala-D-Ala ligase</fullName>
    </alternativeName>
    <alternativeName>
        <fullName evidence="13">D-alanylalanine synthetase</fullName>
    </alternativeName>
</protein>
<dbReference type="PROSITE" id="PS00843">
    <property type="entry name" value="DALA_DALA_LIGASE_1"/>
    <property type="match status" value="1"/>
</dbReference>
<evidence type="ECO:0000256" key="1">
    <source>
        <dbReference type="ARBA" id="ARBA00001936"/>
    </source>
</evidence>
<comment type="cofactor">
    <cofactor evidence="1">
        <name>Mn(2+)</name>
        <dbReference type="ChEBI" id="CHEBI:29035"/>
    </cofactor>
</comment>
<dbReference type="SUPFAM" id="SSF56059">
    <property type="entry name" value="Glutathione synthetase ATP-binding domain-like"/>
    <property type="match status" value="1"/>
</dbReference>
<comment type="subcellular location">
    <subcellularLocation>
        <location evidence="2 13">Cytoplasm</location>
    </subcellularLocation>
</comment>
<keyword evidence="15" id="KW-0460">Magnesium</keyword>
<dbReference type="SUPFAM" id="SSF52440">
    <property type="entry name" value="PreATP-grasp domain"/>
    <property type="match status" value="1"/>
</dbReference>
<dbReference type="Pfam" id="PF07478">
    <property type="entry name" value="Dala_Dala_lig_C"/>
    <property type="match status" value="1"/>
</dbReference>
<dbReference type="Gene3D" id="3.30.1490.20">
    <property type="entry name" value="ATP-grasp fold, A domain"/>
    <property type="match status" value="1"/>
</dbReference>
<comment type="catalytic activity">
    <reaction evidence="12 13">
        <text>2 D-alanine + ATP = D-alanyl-D-alanine + ADP + phosphate + H(+)</text>
        <dbReference type="Rhea" id="RHEA:11224"/>
        <dbReference type="ChEBI" id="CHEBI:15378"/>
        <dbReference type="ChEBI" id="CHEBI:30616"/>
        <dbReference type="ChEBI" id="CHEBI:43474"/>
        <dbReference type="ChEBI" id="CHEBI:57416"/>
        <dbReference type="ChEBI" id="CHEBI:57822"/>
        <dbReference type="ChEBI" id="CHEBI:456216"/>
        <dbReference type="EC" id="6.3.2.4"/>
    </reaction>
</comment>
<reference evidence="18" key="1">
    <citation type="journal article" date="2021" name="PeerJ">
        <title>Extensive microbial diversity within the chicken gut microbiome revealed by metagenomics and culture.</title>
        <authorList>
            <person name="Gilroy R."/>
            <person name="Ravi A."/>
            <person name="Getino M."/>
            <person name="Pursley I."/>
            <person name="Horton D.L."/>
            <person name="Alikhan N.F."/>
            <person name="Baker D."/>
            <person name="Gharbi K."/>
            <person name="Hall N."/>
            <person name="Watson M."/>
            <person name="Adriaenssens E.M."/>
            <person name="Foster-Nyarko E."/>
            <person name="Jarju S."/>
            <person name="Secka A."/>
            <person name="Antonio M."/>
            <person name="Oren A."/>
            <person name="Chaudhuri R.R."/>
            <person name="La Ragione R."/>
            <person name="Hildebrand F."/>
            <person name="Pallen M.J."/>
        </authorList>
    </citation>
    <scope>NUCLEOTIDE SEQUENCE</scope>
    <source>
        <strain evidence="18">ChiHecec2B26-446</strain>
    </source>
</reference>
<comment type="cofactor">
    <cofactor evidence="15">
        <name>Mg(2+)</name>
        <dbReference type="ChEBI" id="CHEBI:18420"/>
    </cofactor>
    <cofactor evidence="15">
        <name>Mn(2+)</name>
        <dbReference type="ChEBI" id="CHEBI:29035"/>
    </cofactor>
    <text evidence="15">Binds 2 magnesium or manganese ions per subunit.</text>
</comment>
<comment type="pathway">
    <text evidence="13">Cell wall biogenesis; peptidoglycan biosynthesis.</text>
</comment>
<evidence type="ECO:0000256" key="8">
    <source>
        <dbReference type="ARBA" id="ARBA00022840"/>
    </source>
</evidence>
<evidence type="ECO:0000256" key="2">
    <source>
        <dbReference type="ARBA" id="ARBA00004496"/>
    </source>
</evidence>
<dbReference type="Gene3D" id="3.40.50.20">
    <property type="match status" value="1"/>
</dbReference>
<evidence type="ECO:0000256" key="6">
    <source>
        <dbReference type="ARBA" id="ARBA00022598"/>
    </source>
</evidence>
<dbReference type="NCBIfam" id="NF002378">
    <property type="entry name" value="PRK01372.1"/>
    <property type="match status" value="1"/>
</dbReference>
<evidence type="ECO:0000256" key="3">
    <source>
        <dbReference type="ARBA" id="ARBA00010871"/>
    </source>
</evidence>
<evidence type="ECO:0000256" key="9">
    <source>
        <dbReference type="ARBA" id="ARBA00022960"/>
    </source>
</evidence>
<dbReference type="GO" id="GO:0008716">
    <property type="term" value="F:D-alanine-D-alanine ligase activity"/>
    <property type="evidence" value="ECO:0007669"/>
    <property type="project" value="UniProtKB-UniRule"/>
</dbReference>
<accession>A0A9D1PY77</accession>
<evidence type="ECO:0000256" key="15">
    <source>
        <dbReference type="PIRSR" id="PIRSR039102-3"/>
    </source>
</evidence>
<keyword evidence="11 13" id="KW-0961">Cell wall biogenesis/degradation</keyword>
<evidence type="ECO:0000256" key="7">
    <source>
        <dbReference type="ARBA" id="ARBA00022741"/>
    </source>
</evidence>
<dbReference type="HAMAP" id="MF_00047">
    <property type="entry name" value="Dala_Dala_lig"/>
    <property type="match status" value="1"/>
</dbReference>
<evidence type="ECO:0000313" key="19">
    <source>
        <dbReference type="Proteomes" id="UP000886752"/>
    </source>
</evidence>
<keyword evidence="9 13" id="KW-0133">Cell shape</keyword>
<sequence length="304" mass="32535">MKVLLIVGGWSSEREVSLAAVPGLTRALQELGHTVTFFDLKKDFGDLLAQARVHDFAFINLHGAPGEDGLVQAMLDSVGCPYQGAGPAGSFLALNKACAKQIFREHGIPTSDWEFLPDRPDSSWQPHFPYPVFVKSCIGGSSLRLGRANSRAELDSLLADIFDHGEGALVEPALPGRDVTCAVLGSTPLPPILILPQKGDYFDFESKYQDGGAQEICPAPIPEETTRKLQEYTLKAVNALGLDGWGRADFILGEDGSLNILEVNTLPGMTPASLVPKAAAAAGMSFADLIGRLMELGLARHAKQ</sequence>
<dbReference type="EMBL" id="DXHV01000082">
    <property type="protein sequence ID" value="HIW01478.1"/>
    <property type="molecule type" value="Genomic_DNA"/>
</dbReference>
<comment type="function">
    <text evidence="13">Cell wall formation.</text>
</comment>
<dbReference type="Gene3D" id="3.30.470.20">
    <property type="entry name" value="ATP-grasp fold, B domain"/>
    <property type="match status" value="1"/>
</dbReference>
<dbReference type="GO" id="GO:0005737">
    <property type="term" value="C:cytoplasm"/>
    <property type="evidence" value="ECO:0007669"/>
    <property type="project" value="UniProtKB-SubCell"/>
</dbReference>
<dbReference type="InterPro" id="IPR011095">
    <property type="entry name" value="Dala_Dala_lig_C"/>
</dbReference>
<feature type="binding site" evidence="15">
    <location>
        <position position="262"/>
    </location>
    <ligand>
        <name>Mg(2+)</name>
        <dbReference type="ChEBI" id="CHEBI:18420"/>
        <label>2</label>
    </ligand>
</feature>
<feature type="active site" evidence="14">
    <location>
        <position position="141"/>
    </location>
</feature>
<keyword evidence="8 16" id="KW-0067">ATP-binding</keyword>
<dbReference type="PANTHER" id="PTHR23132:SF23">
    <property type="entry name" value="D-ALANINE--D-ALANINE LIGASE B"/>
    <property type="match status" value="1"/>
</dbReference>
<reference evidence="18" key="2">
    <citation type="submission" date="2021-04" db="EMBL/GenBank/DDBJ databases">
        <authorList>
            <person name="Gilroy R."/>
        </authorList>
    </citation>
    <scope>NUCLEOTIDE SEQUENCE</scope>
    <source>
        <strain evidence="18">ChiHecec2B26-446</strain>
    </source>
</reference>
<evidence type="ECO:0000256" key="10">
    <source>
        <dbReference type="ARBA" id="ARBA00022984"/>
    </source>
</evidence>
<dbReference type="GO" id="GO:0046872">
    <property type="term" value="F:metal ion binding"/>
    <property type="evidence" value="ECO:0007669"/>
    <property type="project" value="UniProtKB-KW"/>
</dbReference>
<evidence type="ECO:0000256" key="12">
    <source>
        <dbReference type="ARBA" id="ARBA00047614"/>
    </source>
</evidence>
<evidence type="ECO:0000256" key="16">
    <source>
        <dbReference type="PROSITE-ProRule" id="PRU00409"/>
    </source>
</evidence>
<dbReference type="EC" id="6.3.2.4" evidence="4 13"/>
<name>A0A9D1PY77_9BACT</name>
<organism evidence="18 19">
    <name type="scientific">Candidatus Desulfovibrio intestinipullorum</name>
    <dbReference type="NCBI Taxonomy" id="2838536"/>
    <lineage>
        <taxon>Bacteria</taxon>
        <taxon>Pseudomonadati</taxon>
        <taxon>Thermodesulfobacteriota</taxon>
        <taxon>Desulfovibrionia</taxon>
        <taxon>Desulfovibrionales</taxon>
        <taxon>Desulfovibrionaceae</taxon>
        <taxon>Desulfovibrio</taxon>
    </lineage>
</organism>
<gene>
    <name evidence="13" type="primary">ddl</name>
    <name evidence="18" type="ORF">H9894_09895</name>
</gene>
<evidence type="ECO:0000256" key="4">
    <source>
        <dbReference type="ARBA" id="ARBA00012216"/>
    </source>
</evidence>
<evidence type="ECO:0000256" key="11">
    <source>
        <dbReference type="ARBA" id="ARBA00023316"/>
    </source>
</evidence>
<dbReference type="PANTHER" id="PTHR23132">
    <property type="entry name" value="D-ALANINE--D-ALANINE LIGASE"/>
    <property type="match status" value="1"/>
</dbReference>
<keyword evidence="10 13" id="KW-0573">Peptidoglycan synthesis</keyword>
<dbReference type="AlphaFoldDB" id="A0A9D1PY77"/>
<evidence type="ECO:0000259" key="17">
    <source>
        <dbReference type="PROSITE" id="PS50975"/>
    </source>
</evidence>
<keyword evidence="15" id="KW-0479">Metal-binding</keyword>
<feature type="domain" description="ATP-grasp" evidence="17">
    <location>
        <begin position="100"/>
        <end position="295"/>
    </location>
</feature>
<comment type="similarity">
    <text evidence="3 13">Belongs to the D-alanine--D-alanine ligase family.</text>
</comment>
<dbReference type="InterPro" id="IPR013815">
    <property type="entry name" value="ATP_grasp_subdomain_1"/>
</dbReference>
<dbReference type="GO" id="GO:0008360">
    <property type="term" value="P:regulation of cell shape"/>
    <property type="evidence" value="ECO:0007669"/>
    <property type="project" value="UniProtKB-KW"/>
</dbReference>
<dbReference type="PIRSF" id="PIRSF039102">
    <property type="entry name" value="Ddl/VanB"/>
    <property type="match status" value="1"/>
</dbReference>
<feature type="binding site" evidence="15">
    <location>
        <position position="249"/>
    </location>
    <ligand>
        <name>Mg(2+)</name>
        <dbReference type="ChEBI" id="CHEBI:18420"/>
        <label>1</label>
    </ligand>
</feature>
<dbReference type="PROSITE" id="PS50975">
    <property type="entry name" value="ATP_GRASP"/>
    <property type="match status" value="1"/>
</dbReference>
<evidence type="ECO:0000313" key="18">
    <source>
        <dbReference type="EMBL" id="HIW01478.1"/>
    </source>
</evidence>
<feature type="active site" evidence="14">
    <location>
        <position position="273"/>
    </location>
</feature>
<keyword evidence="5 13" id="KW-0963">Cytoplasm</keyword>
<dbReference type="InterPro" id="IPR000291">
    <property type="entry name" value="D-Ala_lig_Van_CS"/>
</dbReference>
<dbReference type="PROSITE" id="PS00844">
    <property type="entry name" value="DALA_DALA_LIGASE_2"/>
    <property type="match status" value="1"/>
</dbReference>
<keyword evidence="7 16" id="KW-0547">Nucleotide-binding</keyword>
<keyword evidence="15" id="KW-0464">Manganese</keyword>
<feature type="binding site" evidence="15">
    <location>
        <position position="264"/>
    </location>
    <ligand>
        <name>Mg(2+)</name>
        <dbReference type="ChEBI" id="CHEBI:18420"/>
        <label>2</label>
    </ligand>
</feature>
<comment type="caution">
    <text evidence="18">The sequence shown here is derived from an EMBL/GenBank/DDBJ whole genome shotgun (WGS) entry which is preliminary data.</text>
</comment>
<dbReference type="Proteomes" id="UP000886752">
    <property type="component" value="Unassembled WGS sequence"/>
</dbReference>
<proteinExistence type="inferred from homology"/>